<dbReference type="SUPFAM" id="SSF54197">
    <property type="entry name" value="HIT-like"/>
    <property type="match status" value="1"/>
</dbReference>
<accession>A0A3M7RCM4</accession>
<name>A0A3M7RCM4_BRAPC</name>
<proteinExistence type="predicted"/>
<evidence type="ECO:0000313" key="2">
    <source>
        <dbReference type="Proteomes" id="UP000276133"/>
    </source>
</evidence>
<dbReference type="InterPro" id="IPR036265">
    <property type="entry name" value="HIT-like_sf"/>
</dbReference>
<evidence type="ECO:0000313" key="1">
    <source>
        <dbReference type="EMBL" id="RNA21313.1"/>
    </source>
</evidence>
<gene>
    <name evidence="1" type="ORF">BpHYR1_028624</name>
</gene>
<sequence>GFFNFFKSFTAFSGSDRIRTGHSYSAANLFPFDENHELFLPRKHDLLQLSYLEFKDLLSLPEKWFNQLHSKDKYLNYPVVLWDFLFKAGASQVHPHLHGTINSKRYYGMFETIRKGAEFYYRETKRNYFNDFTLLHDMLNLTLVHKNSVVIYSLTPKKDYDVTILSENFGEDTIELLYAVLQSYFHDLDIYPFSLSIYLPFIDDSKNGRIPVYIKVIPRGDISSLRSDASTLELLSTFNANLDQFNTSEKMSELIKNRLFALQ</sequence>
<protein>
    <submittedName>
        <fullName evidence="1">Uncharacterized protein</fullName>
    </submittedName>
</protein>
<keyword evidence="2" id="KW-1185">Reference proteome</keyword>
<comment type="caution">
    <text evidence="1">The sequence shown here is derived from an EMBL/GenBank/DDBJ whole genome shotgun (WGS) entry which is preliminary data.</text>
</comment>
<dbReference type="EMBL" id="REGN01003695">
    <property type="protein sequence ID" value="RNA21313.1"/>
    <property type="molecule type" value="Genomic_DNA"/>
</dbReference>
<dbReference type="OrthoDB" id="5945460at2759"/>
<dbReference type="Proteomes" id="UP000276133">
    <property type="component" value="Unassembled WGS sequence"/>
</dbReference>
<feature type="non-terminal residue" evidence="1">
    <location>
        <position position="1"/>
    </location>
</feature>
<organism evidence="1 2">
    <name type="scientific">Brachionus plicatilis</name>
    <name type="common">Marine rotifer</name>
    <name type="synonym">Brachionus muelleri</name>
    <dbReference type="NCBI Taxonomy" id="10195"/>
    <lineage>
        <taxon>Eukaryota</taxon>
        <taxon>Metazoa</taxon>
        <taxon>Spiralia</taxon>
        <taxon>Gnathifera</taxon>
        <taxon>Rotifera</taxon>
        <taxon>Eurotatoria</taxon>
        <taxon>Monogononta</taxon>
        <taxon>Pseudotrocha</taxon>
        <taxon>Ploima</taxon>
        <taxon>Brachionidae</taxon>
        <taxon>Brachionus</taxon>
    </lineage>
</organism>
<reference evidence="1 2" key="1">
    <citation type="journal article" date="2018" name="Sci. Rep.">
        <title>Genomic signatures of local adaptation to the degree of environmental predictability in rotifers.</title>
        <authorList>
            <person name="Franch-Gras L."/>
            <person name="Hahn C."/>
            <person name="Garcia-Roger E.M."/>
            <person name="Carmona M.J."/>
            <person name="Serra M."/>
            <person name="Gomez A."/>
        </authorList>
    </citation>
    <scope>NUCLEOTIDE SEQUENCE [LARGE SCALE GENOMIC DNA]</scope>
    <source>
        <strain evidence="1">HYR1</strain>
    </source>
</reference>
<dbReference type="AlphaFoldDB" id="A0A3M7RCM4"/>